<sequence length="107" mass="12135">MDQTYEVTNEHKNMGFGDKGKWILVTEKNNKINLNKLDRLINSINIINKNLTLCLYECCTGTNDTNKSSDDCSNVDKSAVYGVCSDGKLKEVNEENELIKEDEVKKI</sequence>
<dbReference type="VEuPathDB" id="AmoebaDB:EHI5A_273120"/>
<dbReference type="VEuPathDB" id="AmoebaDB:EHI_054070"/>
<gene>
    <name evidence="1" type="ORF">CL6EHI_054070</name>
</gene>
<dbReference type="Proteomes" id="UP000078387">
    <property type="component" value="Unassembled WGS sequence"/>
</dbReference>
<reference evidence="1 2" key="1">
    <citation type="submission" date="2016-05" db="EMBL/GenBank/DDBJ databases">
        <title>First whole genome sequencing of Entamoeba histolytica HM1:IMSS-clone-6.</title>
        <authorList>
            <person name="Mukherjee Avik.K."/>
            <person name="Izumyama S."/>
            <person name="Nakada-Tsukui K."/>
            <person name="Nozaki T."/>
        </authorList>
    </citation>
    <scope>NUCLEOTIDE SEQUENCE [LARGE SCALE GENOMIC DNA]</scope>
    <source>
        <strain evidence="1 2">HM1:IMSS clone 6</strain>
    </source>
</reference>
<proteinExistence type="predicted"/>
<dbReference type="VEuPathDB" id="AmoebaDB:KM1_323470"/>
<protein>
    <submittedName>
        <fullName evidence="1">Uncharacterized protein</fullName>
    </submittedName>
</protein>
<evidence type="ECO:0000313" key="2">
    <source>
        <dbReference type="Proteomes" id="UP000078387"/>
    </source>
</evidence>
<dbReference type="EMBL" id="BDEQ01000001">
    <property type="protein sequence ID" value="GAT97208.1"/>
    <property type="molecule type" value="Genomic_DNA"/>
</dbReference>
<organism evidence="1 2">
    <name type="scientific">Entamoeba histolytica</name>
    <dbReference type="NCBI Taxonomy" id="5759"/>
    <lineage>
        <taxon>Eukaryota</taxon>
        <taxon>Amoebozoa</taxon>
        <taxon>Evosea</taxon>
        <taxon>Archamoebae</taxon>
        <taxon>Mastigamoebida</taxon>
        <taxon>Entamoebidae</taxon>
        <taxon>Entamoeba</taxon>
    </lineage>
</organism>
<comment type="caution">
    <text evidence="1">The sequence shown here is derived from an EMBL/GenBank/DDBJ whole genome shotgun (WGS) entry which is preliminary data.</text>
</comment>
<dbReference type="AlphaFoldDB" id="A0A5K1UMH8"/>
<name>A0A5K1UMH8_ENTHI</name>
<evidence type="ECO:0000313" key="1">
    <source>
        <dbReference type="EMBL" id="GAT97208.1"/>
    </source>
</evidence>
<accession>A0A5K1UMH8</accession>